<evidence type="ECO:0000256" key="3">
    <source>
        <dbReference type="ARBA" id="ARBA00023315"/>
    </source>
</evidence>
<name>A0A656JZK9_PSESF</name>
<comment type="caution">
    <text evidence="6">The sequence shown here is derived from an EMBL/GenBank/DDBJ whole genome shotgun (WGS) entry which is preliminary data.</text>
</comment>
<dbReference type="PANTHER" id="PTHR42681:SF1">
    <property type="entry name" value="MALONYL-COA-ACYL CARRIER PROTEIN TRANSACYLASE, MITOCHONDRIAL"/>
    <property type="match status" value="1"/>
</dbReference>
<organism evidence="6 7">
    <name type="scientific">Pseudomonas syringae pv. actinidiae ICMP 19096</name>
    <dbReference type="NCBI Taxonomy" id="1194405"/>
    <lineage>
        <taxon>Bacteria</taxon>
        <taxon>Pseudomonadati</taxon>
        <taxon>Pseudomonadota</taxon>
        <taxon>Gammaproteobacteria</taxon>
        <taxon>Pseudomonadales</taxon>
        <taxon>Pseudomonadaceae</taxon>
        <taxon>Pseudomonas</taxon>
        <taxon>Pseudomonas syringae</taxon>
    </lineage>
</organism>
<dbReference type="EMBL" id="AOKF01001023">
    <property type="protein sequence ID" value="EPN63353.1"/>
    <property type="molecule type" value="Genomic_DNA"/>
</dbReference>
<dbReference type="InterPro" id="IPR014043">
    <property type="entry name" value="Acyl_transferase_dom"/>
</dbReference>
<dbReference type="GO" id="GO:0004314">
    <property type="term" value="F:[acyl-carrier-protein] S-malonyltransferase activity"/>
    <property type="evidence" value="ECO:0007669"/>
    <property type="project" value="UniProtKB-EC"/>
</dbReference>
<gene>
    <name evidence="6" type="ORF">A245_12173</name>
</gene>
<evidence type="ECO:0000313" key="7">
    <source>
        <dbReference type="Proteomes" id="UP000018849"/>
    </source>
</evidence>
<feature type="domain" description="Malonyl-CoA:ACP transacylase (MAT)" evidence="5">
    <location>
        <begin position="21"/>
        <end position="108"/>
    </location>
</feature>
<dbReference type="Gene3D" id="3.40.366.10">
    <property type="entry name" value="Malonyl-Coenzyme A Acyl Carrier Protein, domain 2"/>
    <property type="match status" value="1"/>
</dbReference>
<comment type="catalytic activity">
    <reaction evidence="4">
        <text>holo-[ACP] + malonyl-CoA = malonyl-[ACP] + CoA</text>
        <dbReference type="Rhea" id="RHEA:41792"/>
        <dbReference type="Rhea" id="RHEA-COMP:9623"/>
        <dbReference type="Rhea" id="RHEA-COMP:9685"/>
        <dbReference type="ChEBI" id="CHEBI:57287"/>
        <dbReference type="ChEBI" id="CHEBI:57384"/>
        <dbReference type="ChEBI" id="CHEBI:64479"/>
        <dbReference type="ChEBI" id="CHEBI:78449"/>
        <dbReference type="EC" id="2.3.1.39"/>
    </reaction>
</comment>
<evidence type="ECO:0000256" key="2">
    <source>
        <dbReference type="ARBA" id="ARBA00022679"/>
    </source>
</evidence>
<keyword evidence="2" id="KW-0808">Transferase</keyword>
<evidence type="ECO:0000313" key="6">
    <source>
        <dbReference type="EMBL" id="EPN63353.1"/>
    </source>
</evidence>
<accession>A0A656JZK9</accession>
<dbReference type="InterPro" id="IPR050858">
    <property type="entry name" value="Mal-CoA-ACP_Trans/PKS_FabD"/>
</dbReference>
<dbReference type="AlphaFoldDB" id="A0A656JZK9"/>
<keyword evidence="3" id="KW-0012">Acyltransferase</keyword>
<dbReference type="Proteomes" id="UP000018849">
    <property type="component" value="Unassembled WGS sequence"/>
</dbReference>
<protein>
    <recommendedName>
        <fullName evidence="1">[acyl-carrier-protein] S-malonyltransferase</fullName>
        <ecNumber evidence="1">2.3.1.39</ecNumber>
    </recommendedName>
</protein>
<dbReference type="InterPro" id="IPR001227">
    <property type="entry name" value="Ac_transferase_dom_sf"/>
</dbReference>
<dbReference type="GO" id="GO:0006633">
    <property type="term" value="P:fatty acid biosynthetic process"/>
    <property type="evidence" value="ECO:0007669"/>
    <property type="project" value="TreeGrafter"/>
</dbReference>
<sequence length="109" mass="11565">MLAEQGAQHPLILDTFEQASEALGYDLWALTQSGPAELLNQTDKTQPAILTASIALWHVWLAEGGAVPAFVAGHSLGEYSALVAAQSLSLADAVKLVERRGQLMQEAVP</sequence>
<proteinExistence type="predicted"/>
<dbReference type="Pfam" id="PF00698">
    <property type="entry name" value="Acyl_transf_1"/>
    <property type="match status" value="1"/>
</dbReference>
<dbReference type="GO" id="GO:0005829">
    <property type="term" value="C:cytosol"/>
    <property type="evidence" value="ECO:0007669"/>
    <property type="project" value="TreeGrafter"/>
</dbReference>
<dbReference type="InterPro" id="IPR016035">
    <property type="entry name" value="Acyl_Trfase/lysoPLipase"/>
</dbReference>
<evidence type="ECO:0000256" key="4">
    <source>
        <dbReference type="ARBA" id="ARBA00048462"/>
    </source>
</evidence>
<dbReference type="SUPFAM" id="SSF52151">
    <property type="entry name" value="FabD/lysophospholipase-like"/>
    <property type="match status" value="1"/>
</dbReference>
<feature type="non-terminal residue" evidence="6">
    <location>
        <position position="109"/>
    </location>
</feature>
<reference evidence="6 7" key="1">
    <citation type="journal article" date="2013" name="PLoS Pathog.">
        <title>Genomic analysis of the Kiwifruit pathogen Pseudomonas syringae pv. actinidiae provides insight into the origins of an emergent plant disease.</title>
        <authorList>
            <person name="McCann H.C."/>
            <person name="Rikkerink E.H."/>
            <person name="Bertels F."/>
            <person name="Fiers M."/>
            <person name="Lu A."/>
            <person name="Rees-George J."/>
            <person name="Andersen M.T."/>
            <person name="Gleave A.P."/>
            <person name="Haubold B."/>
            <person name="Wohlers M.W."/>
            <person name="Guttman D.S."/>
            <person name="Wang P.W."/>
            <person name="Straub C."/>
            <person name="Vanneste J.L."/>
            <person name="Rainey P.B."/>
            <person name="Templeton M.D."/>
        </authorList>
    </citation>
    <scope>NUCLEOTIDE SEQUENCE [LARGE SCALE GENOMIC DNA]</scope>
    <source>
        <strain evidence="6 7">ICMP 19096</strain>
    </source>
</reference>
<dbReference type="EC" id="2.3.1.39" evidence="1"/>
<evidence type="ECO:0000259" key="5">
    <source>
        <dbReference type="Pfam" id="PF00698"/>
    </source>
</evidence>
<evidence type="ECO:0000256" key="1">
    <source>
        <dbReference type="ARBA" id="ARBA00013258"/>
    </source>
</evidence>
<dbReference type="PANTHER" id="PTHR42681">
    <property type="entry name" value="MALONYL-COA-ACYL CARRIER PROTEIN TRANSACYLASE, MITOCHONDRIAL"/>
    <property type="match status" value="1"/>
</dbReference>